<dbReference type="InterPro" id="IPR049453">
    <property type="entry name" value="Memb_transporter_dom"/>
</dbReference>
<protein>
    <recommendedName>
        <fullName evidence="12">ER transporter 6TM N-terminal domain-containing protein</fullName>
    </recommendedName>
</protein>
<feature type="region of interest" description="Disordered" evidence="5">
    <location>
        <begin position="15"/>
        <end position="39"/>
    </location>
</feature>
<dbReference type="InterPro" id="IPR052430">
    <property type="entry name" value="IVT-Associated"/>
</dbReference>
<feature type="domain" description="Integral membrane bound transporter" evidence="9">
    <location>
        <begin position="844"/>
        <end position="942"/>
    </location>
</feature>
<dbReference type="AlphaFoldDB" id="A0A8H7BLI0"/>
<feature type="compositionally biased region" description="Acidic residues" evidence="5">
    <location>
        <begin position="26"/>
        <end position="37"/>
    </location>
</feature>
<dbReference type="PANTHER" id="PTHR47804:SF3">
    <property type="entry name" value="PROTEIN BRE4"/>
    <property type="match status" value="1"/>
</dbReference>
<evidence type="ECO:0000256" key="4">
    <source>
        <dbReference type="ARBA" id="ARBA00023136"/>
    </source>
</evidence>
<dbReference type="GO" id="GO:0016020">
    <property type="term" value="C:membrane"/>
    <property type="evidence" value="ECO:0007669"/>
    <property type="project" value="UniProtKB-SubCell"/>
</dbReference>
<feature type="compositionally biased region" description="Polar residues" evidence="5">
    <location>
        <begin position="463"/>
        <end position="473"/>
    </location>
</feature>
<feature type="region of interest" description="Disordered" evidence="5">
    <location>
        <begin position="389"/>
        <end position="412"/>
    </location>
</feature>
<name>A0A8H7BLI0_9FUNG</name>
<dbReference type="Pfam" id="PF10334">
    <property type="entry name" value="BRE4"/>
    <property type="match status" value="1"/>
</dbReference>
<evidence type="ECO:0000256" key="5">
    <source>
        <dbReference type="SAM" id="MobiDB-lite"/>
    </source>
</evidence>
<reference evidence="10" key="1">
    <citation type="submission" date="2020-01" db="EMBL/GenBank/DDBJ databases">
        <title>Genome Sequencing of Three Apophysomyces-Like Fungal Strains Confirms a Novel Fungal Genus in the Mucoromycota with divergent Burkholderia-like Endosymbiotic Bacteria.</title>
        <authorList>
            <person name="Stajich J.E."/>
            <person name="Macias A.M."/>
            <person name="Carter-House D."/>
            <person name="Lovett B."/>
            <person name="Kasson L.R."/>
            <person name="Berry K."/>
            <person name="Grigoriev I."/>
            <person name="Chang Y."/>
            <person name="Spatafora J."/>
            <person name="Kasson M.T."/>
        </authorList>
    </citation>
    <scope>NUCLEOTIDE SEQUENCE</scope>
    <source>
        <strain evidence="10">NRRL A-21654</strain>
    </source>
</reference>
<comment type="subcellular location">
    <subcellularLocation>
        <location evidence="1">Membrane</location>
        <topology evidence="1">Multi-pass membrane protein</topology>
    </subcellularLocation>
</comment>
<feature type="transmembrane region" description="Helical" evidence="6">
    <location>
        <begin position="113"/>
        <end position="145"/>
    </location>
</feature>
<gene>
    <name evidence="10" type="ORF">EC973_000311</name>
</gene>
<feature type="transmembrane region" description="Helical" evidence="6">
    <location>
        <begin position="157"/>
        <end position="178"/>
    </location>
</feature>
<feature type="transmembrane region" description="Helical" evidence="6">
    <location>
        <begin position="823"/>
        <end position="840"/>
    </location>
</feature>
<dbReference type="InterPro" id="IPR023244">
    <property type="entry name" value="Brefeldin_A-sensitivity_4"/>
</dbReference>
<evidence type="ECO:0000259" key="9">
    <source>
        <dbReference type="Pfam" id="PF13515"/>
    </source>
</evidence>
<keyword evidence="3 6" id="KW-1133">Transmembrane helix</keyword>
<organism evidence="10 11">
    <name type="scientific">Apophysomyces ossiformis</name>
    <dbReference type="NCBI Taxonomy" id="679940"/>
    <lineage>
        <taxon>Eukaryota</taxon>
        <taxon>Fungi</taxon>
        <taxon>Fungi incertae sedis</taxon>
        <taxon>Mucoromycota</taxon>
        <taxon>Mucoromycotina</taxon>
        <taxon>Mucoromycetes</taxon>
        <taxon>Mucorales</taxon>
        <taxon>Mucorineae</taxon>
        <taxon>Mucoraceae</taxon>
        <taxon>Apophysomyces</taxon>
    </lineage>
</organism>
<feature type="region of interest" description="Disordered" evidence="5">
    <location>
        <begin position="427"/>
        <end position="501"/>
    </location>
</feature>
<feature type="compositionally biased region" description="Low complexity" evidence="5">
    <location>
        <begin position="441"/>
        <end position="450"/>
    </location>
</feature>
<dbReference type="InterPro" id="IPR018820">
    <property type="entry name" value="BRE4-related_DUF2421"/>
</dbReference>
<evidence type="ECO:0000313" key="11">
    <source>
        <dbReference type="Proteomes" id="UP000605846"/>
    </source>
</evidence>
<feature type="transmembrane region" description="Helical" evidence="6">
    <location>
        <begin position="226"/>
        <end position="247"/>
    </location>
</feature>
<evidence type="ECO:0000256" key="6">
    <source>
        <dbReference type="SAM" id="Phobius"/>
    </source>
</evidence>
<dbReference type="PRINTS" id="PR02047">
    <property type="entry name" value="BREFELDNASP4"/>
</dbReference>
<dbReference type="Pfam" id="PF13515">
    <property type="entry name" value="FUSC_2"/>
    <property type="match status" value="1"/>
</dbReference>
<feature type="transmembrane region" description="Helical" evidence="6">
    <location>
        <begin position="253"/>
        <end position="272"/>
    </location>
</feature>
<evidence type="ECO:0000256" key="2">
    <source>
        <dbReference type="ARBA" id="ARBA00022692"/>
    </source>
</evidence>
<sequence>MDTHPSAGRIVPKFTVGGGDDRTEEINFEDDGETEETTCEKTRSSEALSEHVRFPTQLEHLFIPPPVDPRKAAFGEIQAEEAKRSKPFTERVLNYLHKKFPSRIVRRVLKCTIAYFVTTLFSLIPSLTAAIGPAAFLVTTGMLFNHPGRTMGSMWDCALTSVLGVVLAVLYTFAALAASSGYNIRHLDSFESEPTGNALNAAFLFVGVFGAQMLRQIYPKFYFFSLKFMMVLIFCLTKGVGLVAVPYNLPLQYGIPLIIGAGISFMVNLVIWPETAVDGLGRALQETVQNSKEMLHTMAKQFFLDLNEDMESVNVVDELGAKTRAGMIKVKSAYKEAKYEVSIAYIRPQELGDIRKSLDKVVKHLNILGGCLNDERQLFESVLEYLEEEEAEEAEYEQNPTTHSGETTPQRVRSDLEMKIREIAMQAALSSGKSRSPHPSRPNSRTTSRRTSIDEDYEDIHQMTVNSTRSAKSAKSVRSFFSNPRKSIEMPQPPAKEKKKLQPEDRKLLITYLESMRDPLMQLTIVCTDVLDCVSQRICHELDIEDDSDQSIGKTWWSYLRHILKLDRKAQQEEKKSTLAKPIHDPHTCNCSESVLQAINEFDAAEKDRMDSLYHLYRSRDSQFPIDFSKRSNVSLIFFFTFTLHELSHEVYNMAIGMDKLQKNSKERSRNGKRRKHLYMPQLDQKWWRRWASWNNHQSTRDKGGYSLTSLTRYIPDNTRSNDAQDEYRLAKIQTNVNLSRRRSSTLTKLDTRLSKLDTYNSGNHTNDATLRRRFTQPLAAVKEDLESSPEEDLTAVTLPLVLRIRYSIWRQFQYMKNYEFKFALKMAVAVMILSVPAFIPSSMTWFNSVRGQWAAMTVIAIMNPTSGGTLHASLWRIVGTLIGALVGWGALEAGGGSPYLLAAFAVMLAVPFFYIHLASTYNKVAIVVLISYMVVALSRMVWPFVARHATRKTISAIINELGEYYTYLTSNFLYHDINMPPSEEDIKTAEKMERKIQSSIDASFVLLQLTEHEPRLKAPFLKSFYGSMIVSLRNLLDRLMSMRTALTKMPLEVKQDICRPEYYVLRRKMISALTVHFYILSSSLKAKSSFPIYMPSAAEAREELLKSAEKQPDHEKWIRFRSLAWFALACSTQEIIDELDHLTTLIRYIVGDNRYADRVQWLDAIMIPNLKTKQT</sequence>
<dbReference type="InterPro" id="IPR018823">
    <property type="entry name" value="ArAE_2_N"/>
</dbReference>
<feature type="transmembrane region" description="Helical" evidence="6">
    <location>
        <begin position="198"/>
        <end position="214"/>
    </location>
</feature>
<accession>A0A8H7BLI0</accession>
<evidence type="ECO:0000256" key="3">
    <source>
        <dbReference type="ARBA" id="ARBA00022989"/>
    </source>
</evidence>
<keyword evidence="4 6" id="KW-0472">Membrane</keyword>
<evidence type="ECO:0000256" key="1">
    <source>
        <dbReference type="ARBA" id="ARBA00004141"/>
    </source>
</evidence>
<proteinExistence type="predicted"/>
<feature type="domain" description="DUF2421" evidence="7">
    <location>
        <begin position="946"/>
        <end position="1152"/>
    </location>
</feature>
<feature type="domain" description="Putative ER transporter 6TM N-terminal" evidence="8">
    <location>
        <begin position="201"/>
        <end position="482"/>
    </location>
</feature>
<dbReference type="Pfam" id="PF10337">
    <property type="entry name" value="ArAE_2_N"/>
    <property type="match status" value="1"/>
</dbReference>
<feature type="transmembrane region" description="Helical" evidence="6">
    <location>
        <begin position="875"/>
        <end position="892"/>
    </location>
</feature>
<dbReference type="EMBL" id="JABAYA010000100">
    <property type="protein sequence ID" value="KAF7725301.1"/>
    <property type="molecule type" value="Genomic_DNA"/>
</dbReference>
<evidence type="ECO:0000313" key="10">
    <source>
        <dbReference type="EMBL" id="KAF7725301.1"/>
    </source>
</evidence>
<keyword evidence="11" id="KW-1185">Reference proteome</keyword>
<evidence type="ECO:0000259" key="7">
    <source>
        <dbReference type="Pfam" id="PF10334"/>
    </source>
</evidence>
<feature type="transmembrane region" description="Helical" evidence="6">
    <location>
        <begin position="898"/>
        <end position="918"/>
    </location>
</feature>
<dbReference type="PANTHER" id="PTHR47804">
    <property type="entry name" value="60S RIBOSOMAL PROTEIN L19"/>
    <property type="match status" value="1"/>
</dbReference>
<evidence type="ECO:0000259" key="8">
    <source>
        <dbReference type="Pfam" id="PF10337"/>
    </source>
</evidence>
<feature type="transmembrane region" description="Helical" evidence="6">
    <location>
        <begin position="925"/>
        <end position="946"/>
    </location>
</feature>
<dbReference type="Proteomes" id="UP000605846">
    <property type="component" value="Unassembled WGS sequence"/>
</dbReference>
<evidence type="ECO:0008006" key="12">
    <source>
        <dbReference type="Google" id="ProtNLM"/>
    </source>
</evidence>
<comment type="caution">
    <text evidence="10">The sequence shown here is derived from an EMBL/GenBank/DDBJ whole genome shotgun (WGS) entry which is preliminary data.</text>
</comment>
<feature type="compositionally biased region" description="Polar residues" evidence="5">
    <location>
        <begin position="398"/>
        <end position="411"/>
    </location>
</feature>
<dbReference type="OrthoDB" id="1924968at2759"/>
<keyword evidence="2 6" id="KW-0812">Transmembrane</keyword>